<feature type="domain" description="Putative restriction endonuclease" evidence="1">
    <location>
        <begin position="35"/>
        <end position="206"/>
    </location>
</feature>
<sequence>MPNLLPPVLPPAAALPEASAPAISLADWLNHMTEDEFYVFCQRNAELKFERRADGTIEFLSMTGGTTGRRNSELLTGLTIWNCQGRMGKMFNSSTGFRLPNGAVRSPDMAWVRADRWGALTAKQQERFPLLCPDFMVEMASPSDSLTNLTPKLLEYIANGCRLAWLIDPKTETTRIFRADGSVSVVKSFAETLSGEDVLPSFSFNLSALR</sequence>
<dbReference type="Proteomes" id="UP000245999">
    <property type="component" value="Chromosome"/>
</dbReference>
<organism evidence="2 3">
    <name type="scientific">Hymenobacter nivis</name>
    <dbReference type="NCBI Taxonomy" id="1850093"/>
    <lineage>
        <taxon>Bacteria</taxon>
        <taxon>Pseudomonadati</taxon>
        <taxon>Bacteroidota</taxon>
        <taxon>Cytophagia</taxon>
        <taxon>Cytophagales</taxon>
        <taxon>Hymenobacteraceae</taxon>
        <taxon>Hymenobacter</taxon>
    </lineage>
</organism>
<gene>
    <name evidence="2" type="ORF">DDQ68_17180</name>
</gene>
<evidence type="ECO:0000313" key="2">
    <source>
        <dbReference type="EMBL" id="AWM35475.1"/>
    </source>
</evidence>
<proteinExistence type="predicted"/>
<dbReference type="PANTHER" id="PTHR34107:SF6">
    <property type="entry name" value="SLR0981 PROTEIN"/>
    <property type="match status" value="1"/>
</dbReference>
<name>A0A2Z3GWU4_9BACT</name>
<dbReference type="Gene3D" id="3.90.1570.10">
    <property type="entry name" value="tt1808, chain A"/>
    <property type="match status" value="1"/>
</dbReference>
<keyword evidence="3" id="KW-1185">Reference proteome</keyword>
<dbReference type="EMBL" id="CP029145">
    <property type="protein sequence ID" value="AWM35475.1"/>
    <property type="molecule type" value="Genomic_DNA"/>
</dbReference>
<dbReference type="PANTHER" id="PTHR34107">
    <property type="entry name" value="SLL0198 PROTEIN-RELATED"/>
    <property type="match status" value="1"/>
</dbReference>
<dbReference type="Pfam" id="PF05685">
    <property type="entry name" value="Uma2"/>
    <property type="match status" value="1"/>
</dbReference>
<dbReference type="SUPFAM" id="SSF52980">
    <property type="entry name" value="Restriction endonuclease-like"/>
    <property type="match status" value="1"/>
</dbReference>
<dbReference type="InterPro" id="IPR008538">
    <property type="entry name" value="Uma2"/>
</dbReference>
<dbReference type="InterPro" id="IPR011335">
    <property type="entry name" value="Restrct_endonuc-II-like"/>
</dbReference>
<accession>A0A2Z3GWU4</accession>
<evidence type="ECO:0000313" key="3">
    <source>
        <dbReference type="Proteomes" id="UP000245999"/>
    </source>
</evidence>
<evidence type="ECO:0000259" key="1">
    <source>
        <dbReference type="Pfam" id="PF05685"/>
    </source>
</evidence>
<dbReference type="KEGG" id="hnv:DDQ68_17180"/>
<reference evidence="3" key="1">
    <citation type="submission" date="2018-04" db="EMBL/GenBank/DDBJ databases">
        <title>Complete genome of Antarctic heterotrophic bacterium Hymenobacter nivis.</title>
        <authorList>
            <person name="Terashima M."/>
        </authorList>
    </citation>
    <scope>NUCLEOTIDE SEQUENCE [LARGE SCALE GENOMIC DNA]</scope>
    <source>
        <strain evidence="3">NBRC 111535</strain>
    </source>
</reference>
<dbReference type="CDD" id="cd06260">
    <property type="entry name" value="DUF820-like"/>
    <property type="match status" value="1"/>
</dbReference>
<dbReference type="InterPro" id="IPR012296">
    <property type="entry name" value="Nuclease_put_TT1808"/>
</dbReference>
<dbReference type="OrthoDB" id="9799703at2"/>
<dbReference type="AlphaFoldDB" id="A0A2Z3GWU4"/>
<protein>
    <recommendedName>
        <fullName evidence="1">Putative restriction endonuclease domain-containing protein</fullName>
    </recommendedName>
</protein>